<comment type="similarity">
    <text evidence="1">Belongs to the SDO1/SBDS family.</text>
</comment>
<dbReference type="InterPro" id="IPR039100">
    <property type="entry name" value="Sdo1/SBDS-like"/>
</dbReference>
<dbReference type="AlphaFoldDB" id="A0A821CEZ3"/>
<feature type="domain" description="Ribosome maturation protein SDO1/SBDS C-terminal" evidence="3">
    <location>
        <begin position="38"/>
        <end position="108"/>
    </location>
</feature>
<sequence length="128" mass="14590">MRDIHFSINPNRNAKQQALDVIRQLKQSNNIPIQQAQMRVQLTISAKDAKKFKEKMNKLSTMPNIENEEFLGSSMQLICSIDPGVFRELDDLLRSETRGQGQLELLSLMDVAEGDEALNDLNEEKTDD</sequence>
<accession>A0A821CEZ3</accession>
<dbReference type="Pfam" id="PF20268">
    <property type="entry name" value="SBDS_C"/>
    <property type="match status" value="1"/>
</dbReference>
<dbReference type="PANTHER" id="PTHR10927">
    <property type="entry name" value="RIBOSOME MATURATION PROTEIN SBDS"/>
    <property type="match status" value="1"/>
</dbReference>
<dbReference type="InterPro" id="IPR037188">
    <property type="entry name" value="Sdo1/SBDS_central_sf"/>
</dbReference>
<reference evidence="4" key="1">
    <citation type="submission" date="2021-02" db="EMBL/GenBank/DDBJ databases">
        <authorList>
            <person name="Nowell W R."/>
        </authorList>
    </citation>
    <scope>NUCLEOTIDE SEQUENCE</scope>
</reference>
<dbReference type="Gene3D" id="3.30.70.240">
    <property type="match status" value="1"/>
</dbReference>
<gene>
    <name evidence="4" type="ORF">QYT958_LOCUS11870</name>
</gene>
<dbReference type="Gene3D" id="1.10.10.900">
    <property type="entry name" value="SBDS protein C-terminal domain, subdomain 1"/>
    <property type="match status" value="1"/>
</dbReference>
<comment type="caution">
    <text evidence="4">The sequence shown here is derived from an EMBL/GenBank/DDBJ whole genome shotgun (WGS) entry which is preliminary data.</text>
</comment>
<protein>
    <recommendedName>
        <fullName evidence="6">Ribosome maturation protein SBDS</fullName>
    </recommendedName>
</protein>
<dbReference type="GO" id="GO:0042254">
    <property type="term" value="P:ribosome biogenesis"/>
    <property type="evidence" value="ECO:0007669"/>
    <property type="project" value="InterPro"/>
</dbReference>
<evidence type="ECO:0000259" key="3">
    <source>
        <dbReference type="Pfam" id="PF20268"/>
    </source>
</evidence>
<evidence type="ECO:0000256" key="1">
    <source>
        <dbReference type="ARBA" id="ARBA00007433"/>
    </source>
</evidence>
<dbReference type="InterPro" id="IPR046928">
    <property type="entry name" value="SDO1/SBDS_C"/>
</dbReference>
<dbReference type="SUPFAM" id="SSF109728">
    <property type="entry name" value="Hypothetical protein AF0491, middle domain"/>
    <property type="match status" value="1"/>
</dbReference>
<dbReference type="EMBL" id="CAJOBR010001406">
    <property type="protein sequence ID" value="CAF4605797.1"/>
    <property type="molecule type" value="Genomic_DNA"/>
</dbReference>
<dbReference type="Pfam" id="PF09377">
    <property type="entry name" value="SBDS_domain_II"/>
    <property type="match status" value="1"/>
</dbReference>
<evidence type="ECO:0008006" key="6">
    <source>
        <dbReference type="Google" id="ProtNLM"/>
    </source>
</evidence>
<evidence type="ECO:0000259" key="2">
    <source>
        <dbReference type="Pfam" id="PF09377"/>
    </source>
</evidence>
<dbReference type="PANTHER" id="PTHR10927:SF1">
    <property type="entry name" value="RIBOSOME MATURATION PROTEIN SBDS"/>
    <property type="match status" value="1"/>
</dbReference>
<feature type="domain" description="Ribosome maturation protein SDO1/SBDS central" evidence="2">
    <location>
        <begin position="1"/>
        <end position="36"/>
    </location>
</feature>
<organism evidence="4 5">
    <name type="scientific">Rotaria socialis</name>
    <dbReference type="NCBI Taxonomy" id="392032"/>
    <lineage>
        <taxon>Eukaryota</taxon>
        <taxon>Metazoa</taxon>
        <taxon>Spiralia</taxon>
        <taxon>Gnathifera</taxon>
        <taxon>Rotifera</taxon>
        <taxon>Eurotatoria</taxon>
        <taxon>Bdelloidea</taxon>
        <taxon>Philodinida</taxon>
        <taxon>Philodinidae</taxon>
        <taxon>Rotaria</taxon>
    </lineage>
</organism>
<dbReference type="Proteomes" id="UP000663848">
    <property type="component" value="Unassembled WGS sequence"/>
</dbReference>
<proteinExistence type="inferred from homology"/>
<evidence type="ECO:0000313" key="5">
    <source>
        <dbReference type="Proteomes" id="UP000663848"/>
    </source>
</evidence>
<evidence type="ECO:0000313" key="4">
    <source>
        <dbReference type="EMBL" id="CAF4605797.1"/>
    </source>
</evidence>
<dbReference type="InterPro" id="IPR018978">
    <property type="entry name" value="SDO1/SBDS_central"/>
</dbReference>
<name>A0A821CEZ3_9BILA</name>